<proteinExistence type="predicted"/>
<evidence type="ECO:0000313" key="3">
    <source>
        <dbReference type="EMBL" id="KKZ69389.1"/>
    </source>
</evidence>
<feature type="compositionally biased region" description="Low complexity" evidence="1">
    <location>
        <begin position="55"/>
        <end position="81"/>
    </location>
</feature>
<sequence length="226" mass="23158">MPGPVPGSGRSRHAVVAGVVAAVLAAGGVGGWLVWGGDGDGKGTAGPPAVTSTATDGPGPSSGQDSGTPSDPASPSGGPAATDREPPPGFHTVEDPEGFTIAVPVNWNRTSSATEGVFYHSPDGKSLVQIFTLAAPGTPPYESLRQTSGNLAAKPGYQELSLERTGPGDAAELVYAYDREEGRRKVVDRAFTGTDGRQHAILVAGPETDWPQQRGTLTTALEFFRP</sequence>
<keyword evidence="4" id="KW-1185">Reference proteome</keyword>
<keyword evidence="2" id="KW-0472">Membrane</keyword>
<comment type="caution">
    <text evidence="3">The sequence shown here is derived from an EMBL/GenBank/DDBJ whole genome shotgun (WGS) entry which is preliminary data.</text>
</comment>
<reference evidence="3 4" key="1">
    <citation type="submission" date="2015-05" db="EMBL/GenBank/DDBJ databases">
        <title>Draft Genome assembly of Streptomyces showdoensis.</title>
        <authorList>
            <person name="Thapa K.K."/>
            <person name="Metsa-Ketela M."/>
        </authorList>
    </citation>
    <scope>NUCLEOTIDE SEQUENCE [LARGE SCALE GENOMIC DNA]</scope>
    <source>
        <strain evidence="3 4">ATCC 15227</strain>
    </source>
</reference>
<keyword evidence="2" id="KW-1133">Transmembrane helix</keyword>
<dbReference type="EMBL" id="LAQS01000096">
    <property type="protein sequence ID" value="KKZ69389.1"/>
    <property type="molecule type" value="Genomic_DNA"/>
</dbReference>
<gene>
    <name evidence="3" type="ORF">VO63_34485</name>
</gene>
<organism evidence="3 4">
    <name type="scientific">Streptomyces showdoensis</name>
    <dbReference type="NCBI Taxonomy" id="68268"/>
    <lineage>
        <taxon>Bacteria</taxon>
        <taxon>Bacillati</taxon>
        <taxon>Actinomycetota</taxon>
        <taxon>Actinomycetes</taxon>
        <taxon>Kitasatosporales</taxon>
        <taxon>Streptomycetaceae</taxon>
        <taxon>Streptomyces</taxon>
    </lineage>
</organism>
<feature type="region of interest" description="Disordered" evidence="1">
    <location>
        <begin position="37"/>
        <end position="96"/>
    </location>
</feature>
<keyword evidence="2" id="KW-0812">Transmembrane</keyword>
<name>A0A2P2GEW7_STREW</name>
<dbReference type="AlphaFoldDB" id="A0A2P2GEW7"/>
<protein>
    <recommendedName>
        <fullName evidence="5">Serine/arginine repetitive matrix protein 2</fullName>
    </recommendedName>
</protein>
<dbReference type="Proteomes" id="UP000265325">
    <property type="component" value="Unassembled WGS sequence"/>
</dbReference>
<accession>A0A2P2GEW7</accession>
<evidence type="ECO:0008006" key="5">
    <source>
        <dbReference type="Google" id="ProtNLM"/>
    </source>
</evidence>
<evidence type="ECO:0000256" key="1">
    <source>
        <dbReference type="SAM" id="MobiDB-lite"/>
    </source>
</evidence>
<evidence type="ECO:0000313" key="4">
    <source>
        <dbReference type="Proteomes" id="UP000265325"/>
    </source>
</evidence>
<evidence type="ECO:0000256" key="2">
    <source>
        <dbReference type="SAM" id="Phobius"/>
    </source>
</evidence>
<feature type="transmembrane region" description="Helical" evidence="2">
    <location>
        <begin position="14"/>
        <end position="35"/>
    </location>
</feature>